<reference evidence="1" key="1">
    <citation type="submission" date="2020-08" db="EMBL/GenBank/DDBJ databases">
        <title>Multicomponent nature underlies the extraordinary mechanical properties of spider dragline silk.</title>
        <authorList>
            <person name="Kono N."/>
            <person name="Nakamura H."/>
            <person name="Mori M."/>
            <person name="Yoshida Y."/>
            <person name="Ohtoshi R."/>
            <person name="Malay A.D."/>
            <person name="Moran D.A.P."/>
            <person name="Tomita M."/>
            <person name="Numata K."/>
            <person name="Arakawa K."/>
        </authorList>
    </citation>
    <scope>NUCLEOTIDE SEQUENCE</scope>
</reference>
<evidence type="ECO:0000313" key="2">
    <source>
        <dbReference type="Proteomes" id="UP000887159"/>
    </source>
</evidence>
<dbReference type="EMBL" id="BMAU01021243">
    <property type="protein sequence ID" value="GFY03823.1"/>
    <property type="molecule type" value="Genomic_DNA"/>
</dbReference>
<comment type="caution">
    <text evidence="1">The sequence shown here is derived from an EMBL/GenBank/DDBJ whole genome shotgun (WGS) entry which is preliminary data.</text>
</comment>
<protein>
    <submittedName>
        <fullName evidence="1">Uncharacterized protein</fullName>
    </submittedName>
</protein>
<proteinExistence type="predicted"/>
<sequence>MPRTKAFEKHRSFFYGQNEDNAEQLVNESNEKVCTSKFKIESASEMLDGIPADDQSSVNIVISLNIISELLKSMARCKYCNKCDSLIITEDARSRRGLCIRRPHVQLPMQRNPCLTPPRNLATRPEDEGRDALNLHASGDQRNLLSQNSGL</sequence>
<keyword evidence="2" id="KW-1185">Reference proteome</keyword>
<dbReference type="Proteomes" id="UP000887159">
    <property type="component" value="Unassembled WGS sequence"/>
</dbReference>
<dbReference type="AlphaFoldDB" id="A0A8X6S2W8"/>
<accession>A0A8X6S2W8</accession>
<name>A0A8X6S2W8_TRICX</name>
<evidence type="ECO:0000313" key="1">
    <source>
        <dbReference type="EMBL" id="GFY03823.1"/>
    </source>
</evidence>
<organism evidence="1 2">
    <name type="scientific">Trichonephila clavipes</name>
    <name type="common">Golden silk orbweaver</name>
    <name type="synonym">Nephila clavipes</name>
    <dbReference type="NCBI Taxonomy" id="2585209"/>
    <lineage>
        <taxon>Eukaryota</taxon>
        <taxon>Metazoa</taxon>
        <taxon>Ecdysozoa</taxon>
        <taxon>Arthropoda</taxon>
        <taxon>Chelicerata</taxon>
        <taxon>Arachnida</taxon>
        <taxon>Araneae</taxon>
        <taxon>Araneomorphae</taxon>
        <taxon>Entelegynae</taxon>
        <taxon>Araneoidea</taxon>
        <taxon>Nephilidae</taxon>
        <taxon>Trichonephila</taxon>
    </lineage>
</organism>
<gene>
    <name evidence="1" type="ORF">TNCV_1196031</name>
</gene>